<reference evidence="1" key="1">
    <citation type="submission" date="2013-07" db="EMBL/GenBank/DDBJ databases">
        <title>The genome of Eucalyptus grandis.</title>
        <authorList>
            <person name="Schmutz J."/>
            <person name="Hayes R."/>
            <person name="Myburg A."/>
            <person name="Tuskan G."/>
            <person name="Grattapaglia D."/>
            <person name="Rokhsar D.S."/>
        </authorList>
    </citation>
    <scope>NUCLEOTIDE SEQUENCE</scope>
    <source>
        <tissue evidence="1">Leaf extractions</tissue>
    </source>
</reference>
<accession>A0A059DFD0</accession>
<dbReference type="InParanoid" id="A0A059DFD0"/>
<organism evidence="1">
    <name type="scientific">Eucalyptus grandis</name>
    <name type="common">Flooded gum</name>
    <dbReference type="NCBI Taxonomy" id="71139"/>
    <lineage>
        <taxon>Eukaryota</taxon>
        <taxon>Viridiplantae</taxon>
        <taxon>Streptophyta</taxon>
        <taxon>Embryophyta</taxon>
        <taxon>Tracheophyta</taxon>
        <taxon>Spermatophyta</taxon>
        <taxon>Magnoliopsida</taxon>
        <taxon>eudicotyledons</taxon>
        <taxon>Gunneridae</taxon>
        <taxon>Pentapetalae</taxon>
        <taxon>rosids</taxon>
        <taxon>malvids</taxon>
        <taxon>Myrtales</taxon>
        <taxon>Myrtaceae</taxon>
        <taxon>Myrtoideae</taxon>
        <taxon>Eucalypteae</taxon>
        <taxon>Eucalyptus</taxon>
    </lineage>
</organism>
<name>A0A059DFD0_EUCGR</name>
<dbReference type="EMBL" id="KK198753">
    <property type="protein sequence ID" value="KCW89121.1"/>
    <property type="molecule type" value="Genomic_DNA"/>
</dbReference>
<dbReference type="Gramene" id="KCW89121">
    <property type="protein sequence ID" value="KCW89121"/>
    <property type="gene ID" value="EUGRSUZ_A01439"/>
</dbReference>
<evidence type="ECO:0000313" key="1">
    <source>
        <dbReference type="EMBL" id="KCW89121.1"/>
    </source>
</evidence>
<gene>
    <name evidence="1" type="ORF">EUGRSUZ_A01439</name>
</gene>
<protein>
    <submittedName>
        <fullName evidence="1">Uncharacterized protein</fullName>
    </submittedName>
</protein>
<dbReference type="AlphaFoldDB" id="A0A059DFD0"/>
<proteinExistence type="predicted"/>
<sequence length="106" mass="12365">MFKQNVRGSYVCIIPWLSFPNWEPRNSRAQCQEPLNSQLLTKREAKIQVKSDTLIYTKSESDMQLPDTTQGKIPRFLGPIFYQLRNLCTRRSGYLHIHMSVGIYAD</sequence>